<dbReference type="RefSeq" id="WP_004007769.1">
    <property type="nucleotide sequence ID" value="NZ_CAMYEK010000006.1"/>
</dbReference>
<evidence type="ECO:0000259" key="3">
    <source>
        <dbReference type="Pfam" id="PF00188"/>
    </source>
</evidence>
<dbReference type="Proteomes" id="UP000250245">
    <property type="component" value="Unassembled WGS sequence"/>
</dbReference>
<gene>
    <name evidence="5" type="primary">lytC_15</name>
    <name evidence="4" type="ORF">HHJ67_09420</name>
    <name evidence="5" type="ORF">NCTC11820_01860</name>
</gene>
<evidence type="ECO:0000313" key="4">
    <source>
        <dbReference type="EMBL" id="NMW87952.1"/>
    </source>
</evidence>
<dbReference type="EMBL" id="UASJ01000001">
    <property type="protein sequence ID" value="SQB65788.1"/>
    <property type="molecule type" value="Genomic_DNA"/>
</dbReference>
<keyword evidence="5" id="KW-0378">Hydrolase</keyword>
<feature type="domain" description="SCP" evidence="3">
    <location>
        <begin position="426"/>
        <end position="542"/>
    </location>
</feature>
<feature type="transmembrane region" description="Helical" evidence="2">
    <location>
        <begin position="32"/>
        <end position="52"/>
    </location>
</feature>
<proteinExistence type="predicted"/>
<organism evidence="5 6">
    <name type="scientific">Mobiluncus curtisii</name>
    <dbReference type="NCBI Taxonomy" id="2051"/>
    <lineage>
        <taxon>Bacteria</taxon>
        <taxon>Bacillati</taxon>
        <taxon>Actinomycetota</taxon>
        <taxon>Actinomycetes</taxon>
        <taxon>Actinomycetales</taxon>
        <taxon>Actinomycetaceae</taxon>
        <taxon>Mobiluncus</taxon>
    </lineage>
</organism>
<dbReference type="EMBL" id="JABCUI010000005">
    <property type="protein sequence ID" value="NMW87952.1"/>
    <property type="molecule type" value="Genomic_DNA"/>
</dbReference>
<dbReference type="CDD" id="cd05379">
    <property type="entry name" value="CAP_bacterial"/>
    <property type="match status" value="1"/>
</dbReference>
<evidence type="ECO:0000256" key="2">
    <source>
        <dbReference type="SAM" id="Phobius"/>
    </source>
</evidence>
<dbReference type="GO" id="GO:0008745">
    <property type="term" value="F:N-acetylmuramoyl-L-alanine amidase activity"/>
    <property type="evidence" value="ECO:0007669"/>
    <property type="project" value="UniProtKB-EC"/>
</dbReference>
<name>A0A2X2YHE2_9ACTO</name>
<protein>
    <submittedName>
        <fullName evidence="4">LytC protein</fullName>
    </submittedName>
    <submittedName>
        <fullName evidence="5">N-acetylmuramoyl-L-alanine amidase LytC</fullName>
        <ecNumber evidence="5">3.5.1.28</ecNumber>
    </submittedName>
</protein>
<evidence type="ECO:0000313" key="7">
    <source>
        <dbReference type="Proteomes" id="UP000553981"/>
    </source>
</evidence>
<evidence type="ECO:0000313" key="6">
    <source>
        <dbReference type="Proteomes" id="UP000250245"/>
    </source>
</evidence>
<sequence length="545" mass="55697">MKPKTPNMDVKTDESSEVSAAMRPMVHGRVRFGRFLVGGTALVAMVAVAMLVGSPDLNRSPVLGQPQQTTSADAKDSSVAEPLAPGAPAPAKPNRVGGGGPTATAIAISRTAFPGGASEVYVARNDNPVDALAASVLPNGPILLVPSAGNVPVDVFNEIKRLHPSKIVVLGGEGAISADVAGQLSTYTGVADVTRLAGPNRVATAATIAKYGHPGGSAKVYVADAMGSNGQGSPDAAVAGVLRDGPIVTVSGNAGDIATAAETVKALGASQVVALGGEGVVPSSRLSQVAGGAATSRIAGENRYLTAQAINRTVFSNASHIYLASGSDLVYPLISGSLSDGPVLLVPGNAQDNTRDLVTAFGNPTVTAIGDGSAVSDNVMNVAAGYAQPAQAQKVDAAPVAGVSQVYTKYSMQPSPADQARENAVFNAINATRNGAGIPSLTRDPVMDDAARAWAQQVARTDVFVHSNGALKYADLFPAGWKFAGENMVGYYNVDPAAYAAGSTKAWVASPGHYRNLMDRRFNRTGIGTATGRQWVYTVQNFGQY</sequence>
<dbReference type="SUPFAM" id="SSF55797">
    <property type="entry name" value="PR-1-like"/>
    <property type="match status" value="1"/>
</dbReference>
<dbReference type="Gene3D" id="3.40.33.10">
    <property type="entry name" value="CAP"/>
    <property type="match status" value="1"/>
</dbReference>
<dbReference type="InterPro" id="IPR014044">
    <property type="entry name" value="CAP_dom"/>
</dbReference>
<evidence type="ECO:0000256" key="1">
    <source>
        <dbReference type="SAM" id="MobiDB-lite"/>
    </source>
</evidence>
<dbReference type="GeneID" id="55564873"/>
<reference evidence="4 7" key="2">
    <citation type="submission" date="2020-04" db="EMBL/GenBank/DDBJ databases">
        <title>Antimicrobial susceptibility and clonality of vaginal-derived multi-drug resistant Mobiluncus isolates in China.</title>
        <authorList>
            <person name="Zhang X."/>
        </authorList>
    </citation>
    <scope>NUCLEOTIDE SEQUENCE [LARGE SCALE GENOMIC DNA]</scope>
    <source>
        <strain evidence="4 7">19</strain>
    </source>
</reference>
<dbReference type="EC" id="3.5.1.28" evidence="5"/>
<dbReference type="InterPro" id="IPR035940">
    <property type="entry name" value="CAP_sf"/>
</dbReference>
<dbReference type="AlphaFoldDB" id="A0A2X2YHE2"/>
<evidence type="ECO:0000313" key="5">
    <source>
        <dbReference type="EMBL" id="SQB65788.1"/>
    </source>
</evidence>
<dbReference type="Proteomes" id="UP000553981">
    <property type="component" value="Unassembled WGS sequence"/>
</dbReference>
<dbReference type="InterPro" id="IPR051922">
    <property type="entry name" value="Bact_Sporulation_Assoc"/>
</dbReference>
<accession>A0A2X2YHE2</accession>
<keyword evidence="2" id="KW-0472">Membrane</keyword>
<keyword evidence="2" id="KW-0812">Transmembrane</keyword>
<keyword evidence="2" id="KW-1133">Transmembrane helix</keyword>
<dbReference type="PANTHER" id="PTHR30032:SF8">
    <property type="entry name" value="GERMINATION-SPECIFIC N-ACETYLMURAMOYL-L-ALANINE AMIDASE"/>
    <property type="match status" value="1"/>
</dbReference>
<dbReference type="Pfam" id="PF04122">
    <property type="entry name" value="CW_binding_2"/>
    <property type="match status" value="3"/>
</dbReference>
<dbReference type="InterPro" id="IPR007253">
    <property type="entry name" value="Cell_wall-bd_2"/>
</dbReference>
<feature type="region of interest" description="Disordered" evidence="1">
    <location>
        <begin position="57"/>
        <end position="101"/>
    </location>
</feature>
<dbReference type="PANTHER" id="PTHR30032">
    <property type="entry name" value="N-ACETYLMURAMOYL-L-ALANINE AMIDASE-RELATED"/>
    <property type="match status" value="1"/>
</dbReference>
<dbReference type="Pfam" id="PF00188">
    <property type="entry name" value="CAP"/>
    <property type="match status" value="1"/>
</dbReference>
<reference evidence="5 6" key="1">
    <citation type="submission" date="2018-06" db="EMBL/GenBank/DDBJ databases">
        <authorList>
            <consortium name="Pathogen Informatics"/>
            <person name="Doyle S."/>
        </authorList>
    </citation>
    <scope>NUCLEOTIDE SEQUENCE [LARGE SCALE GENOMIC DNA]</scope>
    <source>
        <strain evidence="5 6">NCTC11820</strain>
    </source>
</reference>